<comment type="caution">
    <text evidence="2">The sequence shown here is derived from an EMBL/GenBank/DDBJ whole genome shotgun (WGS) entry which is preliminary data.</text>
</comment>
<protein>
    <submittedName>
        <fullName evidence="2">Uncharacterized protein</fullName>
    </submittedName>
</protein>
<keyword evidence="1" id="KW-1133">Transmembrane helix</keyword>
<keyword evidence="1" id="KW-0812">Transmembrane</keyword>
<organism evidence="2 3">
    <name type="scientific">Candidatus Frankia alpina</name>
    <dbReference type="NCBI Taxonomy" id="2699483"/>
    <lineage>
        <taxon>Bacteria</taxon>
        <taxon>Bacillati</taxon>
        <taxon>Actinomycetota</taxon>
        <taxon>Actinomycetes</taxon>
        <taxon>Frankiales</taxon>
        <taxon>Frankiaceae</taxon>
        <taxon>Frankia</taxon>
    </lineage>
</organism>
<dbReference type="Proteomes" id="UP000305282">
    <property type="component" value="Unassembled WGS sequence"/>
</dbReference>
<keyword evidence="3" id="KW-1185">Reference proteome</keyword>
<dbReference type="RefSeq" id="WP_136448708.1">
    <property type="nucleotide sequence ID" value="NZ_SSXH01000398.1"/>
</dbReference>
<dbReference type="OrthoDB" id="3218538at2"/>
<evidence type="ECO:0000256" key="1">
    <source>
        <dbReference type="SAM" id="Phobius"/>
    </source>
</evidence>
<gene>
    <name evidence="2" type="ORF">E7Y31_15255</name>
</gene>
<feature type="transmembrane region" description="Helical" evidence="1">
    <location>
        <begin position="12"/>
        <end position="40"/>
    </location>
</feature>
<proteinExistence type="predicted"/>
<sequence>MTGVRADLRSVPWLLAVLLVGLASVVLALRVAGLAVLVIVDAAERIEVAASTAVGIAPLAASVVVLPSEGSR</sequence>
<evidence type="ECO:0000313" key="3">
    <source>
        <dbReference type="Proteomes" id="UP000305282"/>
    </source>
</evidence>
<keyword evidence="1" id="KW-0472">Membrane</keyword>
<name>A0A4V6S8B5_9ACTN</name>
<reference evidence="2 3" key="1">
    <citation type="submission" date="2019-04" db="EMBL/GenBank/DDBJ databases">
        <title>Draft genome sequences for three unisolated Alnus-infective Frankia Sp+ strains, AgTrS, AiOr and AvVan, the first sequenced Frankia strains able to sporulate in-planta.</title>
        <authorList>
            <person name="Bethencourt L."/>
            <person name="Vautrin F."/>
            <person name="Taib N."/>
            <person name="Dubost A."/>
            <person name="Castro-Garcia L."/>
            <person name="Imbaud O."/>
            <person name="Abrouk D."/>
            <person name="Fournier P."/>
            <person name="Briolay J."/>
            <person name="Nguyen A."/>
            <person name="Normand P."/>
            <person name="Fernandez M.P."/>
            <person name="Brochier-Armanet C."/>
            <person name="Herrera-Belaroussi A."/>
        </authorList>
    </citation>
    <scope>NUCLEOTIDE SEQUENCE [LARGE SCALE GENOMIC DNA]</scope>
    <source>
        <strain evidence="2 3">AvVan</strain>
    </source>
</reference>
<feature type="transmembrane region" description="Helical" evidence="1">
    <location>
        <begin position="46"/>
        <end position="66"/>
    </location>
</feature>
<accession>A0A4V6S8B5</accession>
<dbReference type="EMBL" id="SSXH01000398">
    <property type="protein sequence ID" value="THJ71579.1"/>
    <property type="molecule type" value="Genomic_DNA"/>
</dbReference>
<dbReference type="AlphaFoldDB" id="A0A4V6S8B5"/>
<evidence type="ECO:0000313" key="2">
    <source>
        <dbReference type="EMBL" id="THJ71579.1"/>
    </source>
</evidence>